<keyword evidence="2" id="KW-1185">Reference proteome</keyword>
<reference evidence="1" key="1">
    <citation type="journal article" date="2019" name="bioRxiv">
        <title>The Genome of the Zebra Mussel, Dreissena polymorpha: A Resource for Invasive Species Research.</title>
        <authorList>
            <person name="McCartney M.A."/>
            <person name="Auch B."/>
            <person name="Kono T."/>
            <person name="Mallez S."/>
            <person name="Zhang Y."/>
            <person name="Obille A."/>
            <person name="Becker A."/>
            <person name="Abrahante J.E."/>
            <person name="Garbe J."/>
            <person name="Badalamenti J.P."/>
            <person name="Herman A."/>
            <person name="Mangelson H."/>
            <person name="Liachko I."/>
            <person name="Sullivan S."/>
            <person name="Sone E.D."/>
            <person name="Koren S."/>
            <person name="Silverstein K.A.T."/>
            <person name="Beckman K.B."/>
            <person name="Gohl D.M."/>
        </authorList>
    </citation>
    <scope>NUCLEOTIDE SEQUENCE</scope>
    <source>
        <strain evidence="1">Duluth1</strain>
        <tissue evidence="1">Whole animal</tissue>
    </source>
</reference>
<proteinExistence type="predicted"/>
<protein>
    <submittedName>
        <fullName evidence="1">Uncharacterized protein</fullName>
    </submittedName>
</protein>
<evidence type="ECO:0000313" key="2">
    <source>
        <dbReference type="Proteomes" id="UP000828390"/>
    </source>
</evidence>
<dbReference type="Proteomes" id="UP000828390">
    <property type="component" value="Unassembled WGS sequence"/>
</dbReference>
<accession>A0A9D4GBT7</accession>
<name>A0A9D4GBT7_DREPO</name>
<sequence>MFYAQPRFKFCLFLRICLRPRFKVPPTTPVLPQQVLPPAQVHVLPPTQILPPAQVHVLPPSKVHILPPTQILPPAQVHVLPPIQILPSAQVQFQPALKPKSCKFTHQLHYRVVIQECYKFKM</sequence>
<gene>
    <name evidence="1" type="ORF">DPMN_142719</name>
</gene>
<evidence type="ECO:0000313" key="1">
    <source>
        <dbReference type="EMBL" id="KAH3814225.1"/>
    </source>
</evidence>
<comment type="caution">
    <text evidence="1">The sequence shown here is derived from an EMBL/GenBank/DDBJ whole genome shotgun (WGS) entry which is preliminary data.</text>
</comment>
<dbReference type="AlphaFoldDB" id="A0A9D4GBT7"/>
<dbReference type="EMBL" id="JAIWYP010000006">
    <property type="protein sequence ID" value="KAH3814225.1"/>
    <property type="molecule type" value="Genomic_DNA"/>
</dbReference>
<organism evidence="1 2">
    <name type="scientific">Dreissena polymorpha</name>
    <name type="common">Zebra mussel</name>
    <name type="synonym">Mytilus polymorpha</name>
    <dbReference type="NCBI Taxonomy" id="45954"/>
    <lineage>
        <taxon>Eukaryota</taxon>
        <taxon>Metazoa</taxon>
        <taxon>Spiralia</taxon>
        <taxon>Lophotrochozoa</taxon>
        <taxon>Mollusca</taxon>
        <taxon>Bivalvia</taxon>
        <taxon>Autobranchia</taxon>
        <taxon>Heteroconchia</taxon>
        <taxon>Euheterodonta</taxon>
        <taxon>Imparidentia</taxon>
        <taxon>Neoheterodontei</taxon>
        <taxon>Myida</taxon>
        <taxon>Dreissenoidea</taxon>
        <taxon>Dreissenidae</taxon>
        <taxon>Dreissena</taxon>
    </lineage>
</organism>
<reference evidence="1" key="2">
    <citation type="submission" date="2020-11" db="EMBL/GenBank/DDBJ databases">
        <authorList>
            <person name="McCartney M.A."/>
            <person name="Auch B."/>
            <person name="Kono T."/>
            <person name="Mallez S."/>
            <person name="Becker A."/>
            <person name="Gohl D.M."/>
            <person name="Silverstein K.A.T."/>
            <person name="Koren S."/>
            <person name="Bechman K.B."/>
            <person name="Herman A."/>
            <person name="Abrahante J.E."/>
            <person name="Garbe J."/>
        </authorList>
    </citation>
    <scope>NUCLEOTIDE SEQUENCE</scope>
    <source>
        <strain evidence="1">Duluth1</strain>
        <tissue evidence="1">Whole animal</tissue>
    </source>
</reference>